<dbReference type="AlphaFoldDB" id="A0A0N7IEQ1"/>
<sequence length="160" mass="18453">MFDLLNKYPNNGSFEFKSTDSLSNVCNAPKNKSGVYIVYAVKGHTKYLIYIGCSGLEDNGEIKLRKGGMCGRLVNGKQFEKARKHSWSNKVIEKSLDNLVIEWWDTEDDFPEIVEFCLILEYILVNKRLSEWNTILSLKESLRSQCENFIQDNNIQALMN</sequence>
<organism evidence="1 2">
    <name type="scientific">Bacteroides cellulosilyticus</name>
    <dbReference type="NCBI Taxonomy" id="246787"/>
    <lineage>
        <taxon>Bacteria</taxon>
        <taxon>Pseudomonadati</taxon>
        <taxon>Bacteroidota</taxon>
        <taxon>Bacteroidia</taxon>
        <taxon>Bacteroidales</taxon>
        <taxon>Bacteroidaceae</taxon>
        <taxon>Bacteroides</taxon>
    </lineage>
</organism>
<evidence type="ECO:0000313" key="1">
    <source>
        <dbReference type="EMBL" id="ALJ58027.1"/>
    </source>
</evidence>
<dbReference type="Proteomes" id="UP000061809">
    <property type="component" value="Chromosome"/>
</dbReference>
<dbReference type="RefSeq" id="WP_236707631.1">
    <property type="nucleotide sequence ID" value="NZ_CP012801.1"/>
</dbReference>
<name>A0A0N7IEQ1_9BACE</name>
<protein>
    <recommendedName>
        <fullName evidence="3">GIY-YIG nuclease family protein</fullName>
    </recommendedName>
</protein>
<evidence type="ECO:0000313" key="2">
    <source>
        <dbReference type="Proteomes" id="UP000061809"/>
    </source>
</evidence>
<accession>A0A0N7IEQ1</accession>
<gene>
    <name evidence="1" type="ORF">BcellWH2_00764</name>
</gene>
<dbReference type="PATRIC" id="fig|246787.4.peg.788"/>
<dbReference type="KEGG" id="bcel:BcellWH2_00764"/>
<reference evidence="1 2" key="1">
    <citation type="journal article" date="2015" name="Science">
        <title>Genetic determinants of in vivo fitness and diet responsiveness in multiple human gut Bacteroides.</title>
        <authorList>
            <person name="Wu M."/>
            <person name="McNulty N.P."/>
            <person name="Rodionov D.A."/>
            <person name="Khoroshkin M.S."/>
            <person name="Griffin N.W."/>
            <person name="Cheng J."/>
            <person name="Latreille P."/>
            <person name="Kerstetter R.A."/>
            <person name="Terrapon N."/>
            <person name="Henrissat B."/>
            <person name="Osterman A.L."/>
            <person name="Gordon J.I."/>
        </authorList>
    </citation>
    <scope>NUCLEOTIDE SEQUENCE [LARGE SCALE GENOMIC DNA]</scope>
    <source>
        <strain evidence="1 2">WH2</strain>
    </source>
</reference>
<proteinExistence type="predicted"/>
<dbReference type="EMBL" id="CP012801">
    <property type="protein sequence ID" value="ALJ58027.1"/>
    <property type="molecule type" value="Genomic_DNA"/>
</dbReference>
<evidence type="ECO:0008006" key="3">
    <source>
        <dbReference type="Google" id="ProtNLM"/>
    </source>
</evidence>